<dbReference type="Gene3D" id="2.70.70.10">
    <property type="entry name" value="Glucose Permease (Domain IIA)"/>
    <property type="match status" value="1"/>
</dbReference>
<sequence>MAFAAFASLAALTGVAAARAGGRGAPAEPGPTAPQAAEAPPPASADRAWPVDGEAGSRPTILRGWEPPPAPWAPGHRGVDLAAAPGTTIRAAAPGEVTFAGVVAGRGVLTIQLSGTGEPPLRTTYEPVRASVRKGDRVDAGQPVGILQQGPFHCHEPCLHWGLLRGRTYLDPLTLIPPRMQQGGPSRLLPLTGVPVPPERPRSAGPHTDGASGGRETFERRATAVGGVSGERRPVGLGIAWRPARAGATWRVGAAGSGRWPPGSASADGAPCPECLGGEVAAGWQRLRPSG</sequence>
<feature type="chain" id="PRO_5039692619" evidence="3">
    <location>
        <begin position="21"/>
        <end position="291"/>
    </location>
</feature>
<feature type="region of interest" description="Disordered" evidence="2">
    <location>
        <begin position="193"/>
        <end position="218"/>
    </location>
</feature>
<organism evidence="5 6">
    <name type="scientific">Streptomyces benahoarensis</name>
    <dbReference type="NCBI Taxonomy" id="2595054"/>
    <lineage>
        <taxon>Bacteria</taxon>
        <taxon>Bacillati</taxon>
        <taxon>Actinomycetota</taxon>
        <taxon>Actinomycetes</taxon>
        <taxon>Kitasatosporales</taxon>
        <taxon>Streptomycetaceae</taxon>
        <taxon>Streptomyces</taxon>
    </lineage>
</organism>
<dbReference type="Pfam" id="PF01551">
    <property type="entry name" value="Peptidase_M23"/>
    <property type="match status" value="1"/>
</dbReference>
<dbReference type="PANTHER" id="PTHR21666:SF289">
    <property type="entry name" value="L-ALA--D-GLU ENDOPEPTIDASE"/>
    <property type="match status" value="1"/>
</dbReference>
<evidence type="ECO:0000259" key="4">
    <source>
        <dbReference type="Pfam" id="PF01551"/>
    </source>
</evidence>
<dbReference type="GO" id="GO:0004222">
    <property type="term" value="F:metalloendopeptidase activity"/>
    <property type="evidence" value="ECO:0007669"/>
    <property type="project" value="TreeGrafter"/>
</dbReference>
<reference evidence="5 6" key="1">
    <citation type="submission" date="2019-07" db="EMBL/GenBank/DDBJ databases">
        <title>Draft genome for Streptomyces benahoarensis MZ03-48.</title>
        <authorList>
            <person name="Gonzalez-Pimentel J.L."/>
        </authorList>
    </citation>
    <scope>NUCLEOTIDE SEQUENCE [LARGE SCALE GENOMIC DNA]</scope>
    <source>
        <strain evidence="5 6">MZ03-48</strain>
    </source>
</reference>
<keyword evidence="1 3" id="KW-0732">Signal</keyword>
<dbReference type="CDD" id="cd12797">
    <property type="entry name" value="M23_peptidase"/>
    <property type="match status" value="1"/>
</dbReference>
<dbReference type="InterPro" id="IPR050570">
    <property type="entry name" value="Cell_wall_metabolism_enzyme"/>
</dbReference>
<evidence type="ECO:0000313" key="5">
    <source>
        <dbReference type="EMBL" id="TSB37800.1"/>
    </source>
</evidence>
<feature type="signal peptide" evidence="3">
    <location>
        <begin position="1"/>
        <end position="20"/>
    </location>
</feature>
<dbReference type="InterPro" id="IPR011055">
    <property type="entry name" value="Dup_hybrid_motif"/>
</dbReference>
<evidence type="ECO:0000313" key="6">
    <source>
        <dbReference type="Proteomes" id="UP000320888"/>
    </source>
</evidence>
<dbReference type="AlphaFoldDB" id="A0A553Z8N2"/>
<evidence type="ECO:0000256" key="2">
    <source>
        <dbReference type="SAM" id="MobiDB-lite"/>
    </source>
</evidence>
<dbReference type="PANTHER" id="PTHR21666">
    <property type="entry name" value="PEPTIDASE-RELATED"/>
    <property type="match status" value="1"/>
</dbReference>
<proteinExistence type="predicted"/>
<dbReference type="SUPFAM" id="SSF51261">
    <property type="entry name" value="Duplicated hybrid motif"/>
    <property type="match status" value="1"/>
</dbReference>
<name>A0A553Z8N2_9ACTN</name>
<evidence type="ECO:0000256" key="3">
    <source>
        <dbReference type="SAM" id="SignalP"/>
    </source>
</evidence>
<feature type="region of interest" description="Disordered" evidence="2">
    <location>
        <begin position="21"/>
        <end position="78"/>
    </location>
</feature>
<keyword evidence="6" id="KW-1185">Reference proteome</keyword>
<feature type="domain" description="M23ase beta-sheet core" evidence="4">
    <location>
        <begin position="75"/>
        <end position="172"/>
    </location>
</feature>
<gene>
    <name evidence="5" type="ORF">FNZ23_17935</name>
</gene>
<accession>A0A553Z8N2</accession>
<dbReference type="InterPro" id="IPR016047">
    <property type="entry name" value="M23ase_b-sheet_dom"/>
</dbReference>
<dbReference type="EMBL" id="VKLS01000226">
    <property type="protein sequence ID" value="TSB37800.1"/>
    <property type="molecule type" value="Genomic_DNA"/>
</dbReference>
<evidence type="ECO:0000256" key="1">
    <source>
        <dbReference type="ARBA" id="ARBA00022729"/>
    </source>
</evidence>
<dbReference type="Proteomes" id="UP000320888">
    <property type="component" value="Unassembled WGS sequence"/>
</dbReference>
<dbReference type="OrthoDB" id="5245088at2"/>
<protein>
    <submittedName>
        <fullName evidence="5">M23 family metallopeptidase</fullName>
    </submittedName>
</protein>
<comment type="caution">
    <text evidence="5">The sequence shown here is derived from an EMBL/GenBank/DDBJ whole genome shotgun (WGS) entry which is preliminary data.</text>
</comment>